<proteinExistence type="predicted"/>
<feature type="domain" description="AGC-kinase C-terminal" evidence="7">
    <location>
        <begin position="333"/>
        <end position="396"/>
    </location>
</feature>
<keyword evidence="9" id="KW-1185">Reference proteome</keyword>
<dbReference type="OrthoDB" id="68483at2759"/>
<sequence length="423" mass="47606">MRISSTLQAPLCVADKLSDTDASSNLPAHSPVEVTPSPHHLFPPLAPRHTISLADLKLTRLLAEGGSGQVHICINRVTGVRRALKVVPRRRKLFASIKRLMDEQNTLRVLANVSFLLSLDASWSDTDNFYIMTPLYSTDLGDELGRCGKFSKERASFYFLNILIAVEALHVRGIIHRDLKPDNIFLDWDGYLVLGDFGLAINFGEEPSEDDRRWPITYESEPPQPRPPLRFIVSGVCGTPPYMPPEILAQKFYSFASDLYATAISFYEMLLGRLPFLDDDFDVMSEKILYQLPPIYPQDCLDPEAEDLLTRMLRKDPAQRLDLHAIKNHRCLSEMNWSAIENRSVPAPWIPGGDEPCHDAPQDVLVFTPGVPFSMDQPNPFPEFDYISPAVGTEFSQAVWEQPGSEPYCEPKKISAAIQVRPI</sequence>
<keyword evidence="2" id="KW-0808">Transferase</keyword>
<dbReference type="InParanoid" id="A0A369JJH1"/>
<dbReference type="GO" id="GO:0004674">
    <property type="term" value="F:protein serine/threonine kinase activity"/>
    <property type="evidence" value="ECO:0007669"/>
    <property type="project" value="UniProtKB-KW"/>
</dbReference>
<protein>
    <submittedName>
        <fullName evidence="8">Protein kinase C theta type</fullName>
    </submittedName>
</protein>
<evidence type="ECO:0000259" key="7">
    <source>
        <dbReference type="PROSITE" id="PS51285"/>
    </source>
</evidence>
<dbReference type="Proteomes" id="UP000076154">
    <property type="component" value="Unassembled WGS sequence"/>
</dbReference>
<dbReference type="InterPro" id="IPR000961">
    <property type="entry name" value="AGC-kinase_C"/>
</dbReference>
<comment type="caution">
    <text evidence="8">The sequence shown here is derived from an EMBL/GenBank/DDBJ whole genome shotgun (WGS) entry which is preliminary data.</text>
</comment>
<name>A0A369JJH1_HYPMA</name>
<dbReference type="InterPro" id="IPR008271">
    <property type="entry name" value="Ser/Thr_kinase_AS"/>
</dbReference>
<dbReference type="Gene3D" id="1.10.510.10">
    <property type="entry name" value="Transferase(Phosphotransferase) domain 1"/>
    <property type="match status" value="1"/>
</dbReference>
<keyword evidence="3" id="KW-0547">Nucleotide-binding</keyword>
<evidence type="ECO:0000256" key="1">
    <source>
        <dbReference type="ARBA" id="ARBA00022527"/>
    </source>
</evidence>
<evidence type="ECO:0000259" key="6">
    <source>
        <dbReference type="PROSITE" id="PS50011"/>
    </source>
</evidence>
<evidence type="ECO:0000256" key="4">
    <source>
        <dbReference type="ARBA" id="ARBA00022777"/>
    </source>
</evidence>
<reference evidence="8" key="1">
    <citation type="submission" date="2018-04" db="EMBL/GenBank/DDBJ databases">
        <title>Whole genome sequencing of Hypsizygus marmoreus.</title>
        <authorList>
            <person name="Choi I.-G."/>
            <person name="Min B."/>
            <person name="Kim J.-G."/>
            <person name="Kim S."/>
            <person name="Oh Y.-L."/>
            <person name="Kong W.-S."/>
            <person name="Park H."/>
            <person name="Jeong J."/>
            <person name="Song E.-S."/>
        </authorList>
    </citation>
    <scope>NUCLEOTIDE SEQUENCE [LARGE SCALE GENOMIC DNA]</scope>
    <source>
        <strain evidence="8">51987-8</strain>
    </source>
</reference>
<dbReference type="PROSITE" id="PS00108">
    <property type="entry name" value="PROTEIN_KINASE_ST"/>
    <property type="match status" value="1"/>
</dbReference>
<organism evidence="8 9">
    <name type="scientific">Hypsizygus marmoreus</name>
    <name type="common">White beech mushroom</name>
    <name type="synonym">Agaricus marmoreus</name>
    <dbReference type="NCBI Taxonomy" id="39966"/>
    <lineage>
        <taxon>Eukaryota</taxon>
        <taxon>Fungi</taxon>
        <taxon>Dikarya</taxon>
        <taxon>Basidiomycota</taxon>
        <taxon>Agaricomycotina</taxon>
        <taxon>Agaricomycetes</taxon>
        <taxon>Agaricomycetidae</taxon>
        <taxon>Agaricales</taxon>
        <taxon>Tricholomatineae</taxon>
        <taxon>Lyophyllaceae</taxon>
        <taxon>Hypsizygus</taxon>
    </lineage>
</organism>
<dbReference type="InterPro" id="IPR000719">
    <property type="entry name" value="Prot_kinase_dom"/>
</dbReference>
<dbReference type="STRING" id="39966.A0A369JJH1"/>
<dbReference type="SUPFAM" id="SSF56112">
    <property type="entry name" value="Protein kinase-like (PK-like)"/>
    <property type="match status" value="1"/>
</dbReference>
<dbReference type="SMART" id="SM00220">
    <property type="entry name" value="S_TKc"/>
    <property type="match status" value="1"/>
</dbReference>
<dbReference type="InterPro" id="IPR011009">
    <property type="entry name" value="Kinase-like_dom_sf"/>
</dbReference>
<dbReference type="AlphaFoldDB" id="A0A369JJH1"/>
<evidence type="ECO:0000313" key="9">
    <source>
        <dbReference type="Proteomes" id="UP000076154"/>
    </source>
</evidence>
<accession>A0A369JJH1</accession>
<dbReference type="Pfam" id="PF00069">
    <property type="entry name" value="Pkinase"/>
    <property type="match status" value="1"/>
</dbReference>
<dbReference type="GO" id="GO:0005524">
    <property type="term" value="F:ATP binding"/>
    <property type="evidence" value="ECO:0007669"/>
    <property type="project" value="UniProtKB-KW"/>
</dbReference>
<keyword evidence="5" id="KW-0067">ATP-binding</keyword>
<evidence type="ECO:0000313" key="8">
    <source>
        <dbReference type="EMBL" id="RDB22361.1"/>
    </source>
</evidence>
<evidence type="ECO:0000256" key="5">
    <source>
        <dbReference type="ARBA" id="ARBA00022840"/>
    </source>
</evidence>
<dbReference type="EMBL" id="LUEZ02000051">
    <property type="protein sequence ID" value="RDB22361.1"/>
    <property type="molecule type" value="Genomic_DNA"/>
</dbReference>
<keyword evidence="4 8" id="KW-0418">Kinase</keyword>
<gene>
    <name evidence="8" type="primary">Prkcq</name>
    <name evidence="8" type="ORF">Hypma_010476</name>
</gene>
<keyword evidence="1" id="KW-0723">Serine/threonine-protein kinase</keyword>
<evidence type="ECO:0000256" key="3">
    <source>
        <dbReference type="ARBA" id="ARBA00022741"/>
    </source>
</evidence>
<feature type="domain" description="Protein kinase" evidence="6">
    <location>
        <begin position="56"/>
        <end position="332"/>
    </location>
</feature>
<evidence type="ECO:0000256" key="2">
    <source>
        <dbReference type="ARBA" id="ARBA00022679"/>
    </source>
</evidence>
<dbReference type="PANTHER" id="PTHR24351">
    <property type="entry name" value="RIBOSOMAL PROTEIN S6 KINASE"/>
    <property type="match status" value="1"/>
</dbReference>
<dbReference type="PROSITE" id="PS51285">
    <property type="entry name" value="AGC_KINASE_CTER"/>
    <property type="match status" value="1"/>
</dbReference>
<dbReference type="Gene3D" id="3.30.200.20">
    <property type="entry name" value="Phosphorylase Kinase, domain 1"/>
    <property type="match status" value="1"/>
</dbReference>
<dbReference type="PROSITE" id="PS50011">
    <property type="entry name" value="PROTEIN_KINASE_DOM"/>
    <property type="match status" value="1"/>
</dbReference>